<proteinExistence type="predicted"/>
<dbReference type="PROSITE" id="PS00092">
    <property type="entry name" value="N6_MTASE"/>
    <property type="match status" value="1"/>
</dbReference>
<protein>
    <recommendedName>
        <fullName evidence="3">SAM-dependent DNA methyltransferase</fullName>
    </recommendedName>
</protein>
<dbReference type="SUPFAM" id="SSF53335">
    <property type="entry name" value="S-adenosyl-L-methionine-dependent methyltransferases"/>
    <property type="match status" value="1"/>
</dbReference>
<sequence>MKFTEAELLAIQFPRSEHYGLSSTYSASLTMGNCVKIHAAIDARRRIDGTVSAADVEAVYKAANVQLDEWALGPVNFAEIADDFNDGREPESIPDMIRDSLITMTVIGNSAKLSAQLERADYAKVNKILEALGGKWNKKAGAHVFAGCDPEEAIANYLETGKLDKPEKFGFFPTPAPLARELVKLAGLKPGDTVLEPQAGVGGIANICAEVVGKGNVTCYEIQQKNCDVLRSLGHQVEQADFLTVEPTRLFSHVICNPPFEKQADISHVLAGFRFVEPGGTMAAIMSIGVTFRTNSKTTQFRAFLDSMKATIKVNDKDAFKESGTAAQTVSIVFQKPHDWPLEAPARIEAAHPTPAPVLALEADLEAVAPALAIVARIQPKSKPQPAQGCFAF</sequence>
<comment type="caution">
    <text evidence="1">The sequence shown here is derived from an EMBL/GenBank/DDBJ whole genome shotgun (WGS) entry which is preliminary data.</text>
</comment>
<accession>A0ABW0RZX2</accession>
<reference evidence="2" key="1">
    <citation type="journal article" date="2019" name="Int. J. Syst. Evol. Microbiol.">
        <title>The Global Catalogue of Microorganisms (GCM) 10K type strain sequencing project: providing services to taxonomists for standard genome sequencing and annotation.</title>
        <authorList>
            <consortium name="The Broad Institute Genomics Platform"/>
            <consortium name="The Broad Institute Genome Sequencing Center for Infectious Disease"/>
            <person name="Wu L."/>
            <person name="Ma J."/>
        </authorList>
    </citation>
    <scope>NUCLEOTIDE SEQUENCE [LARGE SCALE GENOMIC DNA]</scope>
    <source>
        <strain evidence="2">CGMCC 4.5798</strain>
    </source>
</reference>
<evidence type="ECO:0000313" key="1">
    <source>
        <dbReference type="EMBL" id="MFC5550174.1"/>
    </source>
</evidence>
<organism evidence="1 2">
    <name type="scientific">Massilia aerilata</name>
    <dbReference type="NCBI Taxonomy" id="453817"/>
    <lineage>
        <taxon>Bacteria</taxon>
        <taxon>Pseudomonadati</taxon>
        <taxon>Pseudomonadota</taxon>
        <taxon>Betaproteobacteria</taxon>
        <taxon>Burkholderiales</taxon>
        <taxon>Oxalobacteraceae</taxon>
        <taxon>Telluria group</taxon>
        <taxon>Massilia</taxon>
    </lineage>
</organism>
<evidence type="ECO:0008006" key="3">
    <source>
        <dbReference type="Google" id="ProtNLM"/>
    </source>
</evidence>
<dbReference type="Proteomes" id="UP001596086">
    <property type="component" value="Unassembled WGS sequence"/>
</dbReference>
<evidence type="ECO:0000313" key="2">
    <source>
        <dbReference type="Proteomes" id="UP001596086"/>
    </source>
</evidence>
<dbReference type="InterPro" id="IPR002052">
    <property type="entry name" value="DNA_methylase_N6_adenine_CS"/>
</dbReference>
<gene>
    <name evidence="1" type="ORF">ACFPO9_16795</name>
</gene>
<dbReference type="RefSeq" id="WP_379772368.1">
    <property type="nucleotide sequence ID" value="NZ_JBHSMZ010000014.1"/>
</dbReference>
<dbReference type="Gene3D" id="3.40.50.150">
    <property type="entry name" value="Vaccinia Virus protein VP39"/>
    <property type="match status" value="1"/>
</dbReference>
<dbReference type="PRINTS" id="PR00507">
    <property type="entry name" value="N12N6MTFRASE"/>
</dbReference>
<name>A0ABW0RZX2_9BURK</name>
<dbReference type="InterPro" id="IPR029063">
    <property type="entry name" value="SAM-dependent_MTases_sf"/>
</dbReference>
<keyword evidence="2" id="KW-1185">Reference proteome</keyword>
<dbReference type="EMBL" id="JBHSMZ010000014">
    <property type="protein sequence ID" value="MFC5550174.1"/>
    <property type="molecule type" value="Genomic_DNA"/>
</dbReference>